<dbReference type="PRINTS" id="PR00853">
    <property type="entry name" value="XPGRADSUPER"/>
</dbReference>
<evidence type="ECO:0000256" key="3">
    <source>
        <dbReference type="ARBA" id="ARBA00005283"/>
    </source>
</evidence>
<feature type="compositionally biased region" description="Acidic residues" evidence="12">
    <location>
        <begin position="170"/>
        <end position="182"/>
    </location>
</feature>
<feature type="compositionally biased region" description="Polar residues" evidence="12">
    <location>
        <begin position="710"/>
        <end position="727"/>
    </location>
</feature>
<dbReference type="Pfam" id="PF00752">
    <property type="entry name" value="XPG_N"/>
    <property type="match status" value="1"/>
</dbReference>
<evidence type="ECO:0000256" key="10">
    <source>
        <dbReference type="ARBA" id="ARBA00023128"/>
    </source>
</evidence>
<dbReference type="Gene3D" id="3.40.50.1010">
    <property type="entry name" value="5'-nuclease"/>
    <property type="match status" value="2"/>
</dbReference>
<feature type="compositionally biased region" description="Gly residues" evidence="12">
    <location>
        <begin position="118"/>
        <end position="129"/>
    </location>
</feature>
<comment type="subcellular location">
    <subcellularLocation>
        <location evidence="2">Nucleus</location>
    </subcellularLocation>
</comment>
<evidence type="ECO:0000256" key="5">
    <source>
        <dbReference type="ARBA" id="ARBA00022722"/>
    </source>
</evidence>
<dbReference type="SUPFAM" id="SSF47807">
    <property type="entry name" value="5' to 3' exonuclease, C-terminal subdomain"/>
    <property type="match status" value="1"/>
</dbReference>
<evidence type="ECO:0000256" key="4">
    <source>
        <dbReference type="ARBA" id="ARBA00022553"/>
    </source>
</evidence>
<evidence type="ECO:0000256" key="8">
    <source>
        <dbReference type="ARBA" id="ARBA00022801"/>
    </source>
</evidence>
<keyword evidence="9" id="KW-0460">Magnesium</keyword>
<keyword evidence="16" id="KW-1185">Reference proteome</keyword>
<evidence type="ECO:0000259" key="13">
    <source>
        <dbReference type="SMART" id="SM00484"/>
    </source>
</evidence>
<dbReference type="InterPro" id="IPR006084">
    <property type="entry name" value="XPG/Rad2"/>
</dbReference>
<feature type="region of interest" description="Disordered" evidence="12">
    <location>
        <begin position="95"/>
        <end position="129"/>
    </location>
</feature>
<reference evidence="15 16" key="1">
    <citation type="submission" date="2024-10" db="EMBL/GenBank/DDBJ databases">
        <title>Updated reference genomes for cyclostephanoid diatoms.</title>
        <authorList>
            <person name="Roberts W.R."/>
            <person name="Alverson A.J."/>
        </authorList>
    </citation>
    <scope>NUCLEOTIDE SEQUENCE [LARGE SCALE GENOMIC DNA]</scope>
    <source>
        <strain evidence="15 16">AJA232-27</strain>
    </source>
</reference>
<evidence type="ECO:0000313" key="16">
    <source>
        <dbReference type="Proteomes" id="UP001530293"/>
    </source>
</evidence>
<dbReference type="AlphaFoldDB" id="A0ABD3MB20"/>
<keyword evidence="11" id="KW-0539">Nucleus</keyword>
<dbReference type="EMBL" id="JALLBG020000156">
    <property type="protein sequence ID" value="KAL3761194.1"/>
    <property type="molecule type" value="Genomic_DNA"/>
</dbReference>
<organism evidence="15 16">
    <name type="scientific">Discostella pseudostelligera</name>
    <dbReference type="NCBI Taxonomy" id="259834"/>
    <lineage>
        <taxon>Eukaryota</taxon>
        <taxon>Sar</taxon>
        <taxon>Stramenopiles</taxon>
        <taxon>Ochrophyta</taxon>
        <taxon>Bacillariophyta</taxon>
        <taxon>Coscinodiscophyceae</taxon>
        <taxon>Thalassiosirophycidae</taxon>
        <taxon>Stephanodiscales</taxon>
        <taxon>Stephanodiscaceae</taxon>
        <taxon>Discostella</taxon>
    </lineage>
</organism>
<comment type="caution">
    <text evidence="15">The sequence shown here is derived from an EMBL/GenBank/DDBJ whole genome shotgun (WGS) entry which is preliminary data.</text>
</comment>
<keyword evidence="5" id="KW-0540">Nuclease</keyword>
<keyword evidence="7" id="KW-0255">Endonuclease</keyword>
<evidence type="ECO:0000256" key="11">
    <source>
        <dbReference type="ARBA" id="ARBA00023242"/>
    </source>
</evidence>
<feature type="region of interest" description="Disordered" evidence="12">
    <location>
        <begin position="1143"/>
        <end position="1177"/>
    </location>
</feature>
<evidence type="ECO:0000256" key="2">
    <source>
        <dbReference type="ARBA" id="ARBA00004123"/>
    </source>
</evidence>
<evidence type="ECO:0000256" key="12">
    <source>
        <dbReference type="SAM" id="MobiDB-lite"/>
    </source>
</evidence>
<evidence type="ECO:0000259" key="14">
    <source>
        <dbReference type="SMART" id="SM00485"/>
    </source>
</evidence>
<evidence type="ECO:0000256" key="6">
    <source>
        <dbReference type="ARBA" id="ARBA00022723"/>
    </source>
</evidence>
<keyword evidence="8" id="KW-0378">Hydrolase</keyword>
<evidence type="ECO:0000256" key="7">
    <source>
        <dbReference type="ARBA" id="ARBA00022759"/>
    </source>
</evidence>
<dbReference type="CDD" id="cd09868">
    <property type="entry name" value="PIN_XPG_RAD2"/>
    <property type="match status" value="1"/>
</dbReference>
<feature type="domain" description="XPG N-terminal" evidence="14">
    <location>
        <begin position="1"/>
        <end position="100"/>
    </location>
</feature>
<feature type="compositionally biased region" description="Low complexity" evidence="12">
    <location>
        <begin position="316"/>
        <end position="337"/>
    </location>
</feature>
<dbReference type="PANTHER" id="PTHR16171:SF7">
    <property type="entry name" value="DNA REPAIR PROTEIN RAD2"/>
    <property type="match status" value="1"/>
</dbReference>
<evidence type="ECO:0000256" key="1">
    <source>
        <dbReference type="ARBA" id="ARBA00001946"/>
    </source>
</evidence>
<feature type="region of interest" description="Disordered" evidence="12">
    <location>
        <begin position="673"/>
        <end position="764"/>
    </location>
</feature>
<dbReference type="PANTHER" id="PTHR16171">
    <property type="entry name" value="DNA REPAIR PROTEIN COMPLEMENTING XP-G CELLS-RELATED"/>
    <property type="match status" value="1"/>
</dbReference>
<feature type="compositionally biased region" description="Acidic residues" evidence="12">
    <location>
        <begin position="676"/>
        <end position="695"/>
    </location>
</feature>
<dbReference type="InterPro" id="IPR006085">
    <property type="entry name" value="XPG_DNA_repair_N"/>
</dbReference>
<feature type="region of interest" description="Disordered" evidence="12">
    <location>
        <begin position="308"/>
        <end position="352"/>
    </location>
</feature>
<dbReference type="GO" id="GO:0005634">
    <property type="term" value="C:nucleus"/>
    <property type="evidence" value="ECO:0007669"/>
    <property type="project" value="UniProtKB-SubCell"/>
</dbReference>
<protein>
    <submittedName>
        <fullName evidence="15">Uncharacterized protein</fullName>
    </submittedName>
</protein>
<dbReference type="InterPro" id="IPR001044">
    <property type="entry name" value="XPG/Rad2_eukaryotes"/>
</dbReference>
<keyword evidence="4" id="KW-0597">Phosphoprotein</keyword>
<name>A0ABD3MB20_9STRA</name>
<feature type="compositionally biased region" description="Basic and acidic residues" evidence="12">
    <location>
        <begin position="1161"/>
        <end position="1177"/>
    </location>
</feature>
<dbReference type="Proteomes" id="UP001530293">
    <property type="component" value="Unassembled WGS sequence"/>
</dbReference>
<comment type="similarity">
    <text evidence="3">Belongs to the XPG/RAD2 endonuclease family. XPG subfamily.</text>
</comment>
<feature type="compositionally biased region" description="Acidic residues" evidence="12">
    <location>
        <begin position="461"/>
        <end position="470"/>
    </location>
</feature>
<dbReference type="GO" id="GO:0004519">
    <property type="term" value="F:endonuclease activity"/>
    <property type="evidence" value="ECO:0007669"/>
    <property type="project" value="UniProtKB-KW"/>
</dbReference>
<dbReference type="PRINTS" id="PR00066">
    <property type="entry name" value="XRODRMPGMNTG"/>
</dbReference>
<feature type="domain" description="XPG-I" evidence="13">
    <location>
        <begin position="932"/>
        <end position="1001"/>
    </location>
</feature>
<dbReference type="Gene3D" id="1.10.150.20">
    <property type="entry name" value="5' to 3' exonuclease, C-terminal subdomain"/>
    <property type="match status" value="1"/>
</dbReference>
<dbReference type="SMART" id="SM00484">
    <property type="entry name" value="XPGI"/>
    <property type="match status" value="1"/>
</dbReference>
<keyword evidence="10" id="KW-0496">Mitochondrion</keyword>
<dbReference type="InterPro" id="IPR008918">
    <property type="entry name" value="HhH2"/>
</dbReference>
<dbReference type="SMART" id="SM00279">
    <property type="entry name" value="HhH2"/>
    <property type="match status" value="1"/>
</dbReference>
<feature type="region of interest" description="Disordered" evidence="12">
    <location>
        <begin position="533"/>
        <end position="561"/>
    </location>
</feature>
<feature type="compositionally biased region" description="Acidic residues" evidence="12">
    <location>
        <begin position="103"/>
        <end position="114"/>
    </location>
</feature>
<gene>
    <name evidence="15" type="ORF">ACHAWU_000289</name>
</gene>
<dbReference type="GO" id="GO:0006281">
    <property type="term" value="P:DNA repair"/>
    <property type="evidence" value="ECO:0007669"/>
    <property type="project" value="UniProtKB-ARBA"/>
</dbReference>
<feature type="region of interest" description="Disordered" evidence="12">
    <location>
        <begin position="263"/>
        <end position="291"/>
    </location>
</feature>
<dbReference type="InterPro" id="IPR006086">
    <property type="entry name" value="XPG-I_dom"/>
</dbReference>
<feature type="compositionally biased region" description="Basic residues" evidence="12">
    <location>
        <begin position="443"/>
        <end position="454"/>
    </location>
</feature>
<dbReference type="SMART" id="SM00485">
    <property type="entry name" value="XPGN"/>
    <property type="match status" value="1"/>
</dbReference>
<accession>A0ABD3MB20</accession>
<feature type="compositionally biased region" description="Basic and acidic residues" evidence="12">
    <location>
        <begin position="275"/>
        <end position="286"/>
    </location>
</feature>
<proteinExistence type="inferred from homology"/>
<sequence>MGVKNLWRLLLPIGHRVSIETLSHQTLAIDASIWLTQISKACRDPDTGRALPNKPHVRIFLLRLMKLLYHQIKPVVVFDGVMPAVKRREIQRRRARRERLWRDDDDDDDADNNEGGERGGGGGGGATSALAGGGALKRAAKKILVKQLKEWREREVIMMHRKRRKKNESGDEDNDEEPDDDASSGGGTKKIAGTTSNDGALAAGFTLDNEIIGETDKATSQLQRSIRDSTNKSIHDSKADFVTINSDDDDDDDEEEAVVEVERIHDANQSSNGTTRHEHEFSHDNEYESENDWEMSRAVQMSMNDSIQYHHHHHQQQQQQQQQQRRSSTTALASTTSNRGANTPFENSDYYHDNDNIETIASLPSESRYQWIDSQWKAHRIQSRRECIQAAANPEDYSNTQLRNFYKSNALAKRVGEISKLVETKKEDYEDDKDDSDGGSSVHRSRPALLRLRRSNHDTSTTDDDDDDNEMFVSSSNTAGASMKVLFGEDDSDEHNEIVDADGEDCGGGGGFLLPSAAADDRAKDRIRTKVDMELLDDDSGSDNRSRNSDGGARSPSDMHTSLDQKFTANEHRTTVVHCRPSKNDHTNRLAKLNELSTADQEWAEWGGEVVDETGVDSTKKAEVLDSTESESDEDALDGSFLMVGHANNPLQLSKRTKNAVKIASVALPVANALDNENEEEDDVDWEDGDSEVGVEESSNSGGLPPSLHEANTTCDDNPAKSSTQHSINDHSSPDIGAIEIPSDDDSEERRHAHATSDQPKPSVIANETLTINIFDESASVYEFNADHADDPQAAALQRAQATAANLTSWAGRAFQRAISSLATHEPQPDSSGRTIERESIEVAAIGLATDYGRAFAEDVPVDQSATGPSQDESNSSRAGNLIVQRTPVFIDTSLQGLTDAHNALLEEEKAMERDMSTITDEMKADILELLQLCGIPWIESPSEAEAQCAALEELGLVDGVVTEDSDIFVFGGRKVYKNFFNEQKYVEAYFAKDIERDLALKKHQLVALAMLLGGDYTDGVKGVGIVNGMEILQAFTIHDSEEGIRVGLQKFREWLDSFQDKSQAKFTWATPDLQGLQSYCAETIGWEMAETERVVNPVVKVLESGSKQTRIESYFMKYDDGIKFARVRSKRLKAVLTDIQRGDDENAIEGNEENEFTEQVEQKNKRQKKSNDPSLR</sequence>
<feature type="region of interest" description="Disordered" evidence="12">
    <location>
        <begin position="161"/>
        <end position="200"/>
    </location>
</feature>
<dbReference type="InterPro" id="IPR029060">
    <property type="entry name" value="PIN-like_dom_sf"/>
</dbReference>
<feature type="compositionally biased region" description="Acidic residues" evidence="12">
    <location>
        <begin position="1146"/>
        <end position="1159"/>
    </location>
</feature>
<dbReference type="InterPro" id="IPR036279">
    <property type="entry name" value="5-3_exonuclease_C_sf"/>
</dbReference>
<dbReference type="GO" id="GO:0016787">
    <property type="term" value="F:hydrolase activity"/>
    <property type="evidence" value="ECO:0007669"/>
    <property type="project" value="UniProtKB-KW"/>
</dbReference>
<feature type="region of interest" description="Disordered" evidence="12">
    <location>
        <begin position="427"/>
        <end position="477"/>
    </location>
</feature>
<comment type="cofactor">
    <cofactor evidence="1">
        <name>Mg(2+)</name>
        <dbReference type="ChEBI" id="CHEBI:18420"/>
    </cofactor>
</comment>
<evidence type="ECO:0000256" key="9">
    <source>
        <dbReference type="ARBA" id="ARBA00022842"/>
    </source>
</evidence>
<keyword evidence="6" id="KW-0479">Metal-binding</keyword>
<dbReference type="SUPFAM" id="SSF88723">
    <property type="entry name" value="PIN domain-like"/>
    <property type="match status" value="1"/>
</dbReference>
<evidence type="ECO:0000313" key="15">
    <source>
        <dbReference type="EMBL" id="KAL3761194.1"/>
    </source>
</evidence>
<dbReference type="Pfam" id="PF00867">
    <property type="entry name" value="XPG_I"/>
    <property type="match status" value="1"/>
</dbReference>
<dbReference type="GO" id="GO:0046872">
    <property type="term" value="F:metal ion binding"/>
    <property type="evidence" value="ECO:0007669"/>
    <property type="project" value="UniProtKB-KW"/>
</dbReference>